<name>A0A0R2CFF1_9LACO</name>
<protein>
    <submittedName>
        <fullName evidence="5">AMP-dependent synthetase and ligase</fullName>
    </submittedName>
</protein>
<dbReference type="PANTHER" id="PTHR43201:SF5">
    <property type="entry name" value="MEDIUM-CHAIN ACYL-COA LIGASE ACSF2, MITOCHONDRIAL"/>
    <property type="match status" value="1"/>
</dbReference>
<dbReference type="Gene3D" id="3.40.50.12780">
    <property type="entry name" value="N-terminal domain of ligase-like"/>
    <property type="match status" value="1"/>
</dbReference>
<dbReference type="AlphaFoldDB" id="A0A0R2CFF1"/>
<sequence>MSPLISKINEILTVQPDKKIIKDLAANVWLTRKQTKNAINQLTDFFQSINLRPNDRILVTKENSAVYPLIMLAAYKYGLLIHPAAPSLTANELENELTAENYQAVFPSVAHFKLLQKQNMWRQKELSLEEDLSCHIFYKVDDNCSNLSKSLIDSPIATQPALMMYTSGTTGKPKKVILTHENLLTAAQFVIQSQQLTAADRTLIVLPLFHINAQIIAMLSTLLSGGCVLLPLKFSASHFWQQVKDEKITWVSASPSVISILLANKKAQQNFVAPSSLRFLRSASAPLSSELQQRFEKKYQLPIIQGYGMTEAAGQICVNPLEHSKRGSVGKPIGTKVSILINNRPAKLPKQIGEVLLKGKNVITSYANRDPSLDFIDGWLRTGDLGYFDSDGYLYLTGRSKELINYGGHKISPLKIENVLLQADFVCEAAAVGIFDQLFGEKIVAVIVLNDSVNQAIAKKELTQLLEKDLAKFERPQQLIFVNKLPHNRVGKILRFQLQQELNTQGGSCHE</sequence>
<dbReference type="SUPFAM" id="SSF56801">
    <property type="entry name" value="Acetyl-CoA synthetase-like"/>
    <property type="match status" value="1"/>
</dbReference>
<evidence type="ECO:0000313" key="5">
    <source>
        <dbReference type="EMBL" id="KRM88724.1"/>
    </source>
</evidence>
<evidence type="ECO:0000259" key="3">
    <source>
        <dbReference type="Pfam" id="PF00501"/>
    </source>
</evidence>
<dbReference type="PATRIC" id="fig|1133569.4.peg.952"/>
<dbReference type="Pfam" id="PF00501">
    <property type="entry name" value="AMP-binding"/>
    <property type="match status" value="1"/>
</dbReference>
<evidence type="ECO:0000256" key="2">
    <source>
        <dbReference type="ARBA" id="ARBA00022598"/>
    </source>
</evidence>
<dbReference type="GO" id="GO:0006631">
    <property type="term" value="P:fatty acid metabolic process"/>
    <property type="evidence" value="ECO:0007669"/>
    <property type="project" value="TreeGrafter"/>
</dbReference>
<reference evidence="5 6" key="1">
    <citation type="journal article" date="2015" name="Genome Announc.">
        <title>Expanding the biotechnology potential of lactobacilli through comparative genomics of 213 strains and associated genera.</title>
        <authorList>
            <person name="Sun Z."/>
            <person name="Harris H.M."/>
            <person name="McCann A."/>
            <person name="Guo C."/>
            <person name="Argimon S."/>
            <person name="Zhang W."/>
            <person name="Yang X."/>
            <person name="Jeffery I.B."/>
            <person name="Cooney J.C."/>
            <person name="Kagawa T.F."/>
            <person name="Liu W."/>
            <person name="Song Y."/>
            <person name="Salvetti E."/>
            <person name="Wrobel A."/>
            <person name="Rasinkangas P."/>
            <person name="Parkhill J."/>
            <person name="Rea M.C."/>
            <person name="O'Sullivan O."/>
            <person name="Ritari J."/>
            <person name="Douillard F.P."/>
            <person name="Paul Ross R."/>
            <person name="Yang R."/>
            <person name="Briner A.E."/>
            <person name="Felis G.E."/>
            <person name="de Vos W.M."/>
            <person name="Barrangou R."/>
            <person name="Klaenhammer T.R."/>
            <person name="Caufield P.W."/>
            <person name="Cui Y."/>
            <person name="Zhang H."/>
            <person name="O'Toole P.W."/>
        </authorList>
    </citation>
    <scope>NUCLEOTIDE SEQUENCE [LARGE SCALE GENOMIC DNA]</scope>
    <source>
        <strain evidence="5 6">DSM 20605</strain>
    </source>
</reference>
<dbReference type="GO" id="GO:0031956">
    <property type="term" value="F:medium-chain fatty acid-CoA ligase activity"/>
    <property type="evidence" value="ECO:0007669"/>
    <property type="project" value="TreeGrafter"/>
</dbReference>
<comment type="caution">
    <text evidence="5">The sequence shown here is derived from an EMBL/GenBank/DDBJ whole genome shotgun (WGS) entry which is preliminary data.</text>
</comment>
<dbReference type="Gene3D" id="3.30.300.30">
    <property type="match status" value="1"/>
</dbReference>
<dbReference type="OrthoDB" id="9762242at2"/>
<dbReference type="RefSeq" id="WP_010580926.1">
    <property type="nucleotide sequence ID" value="NZ_AHYZ01000135.1"/>
</dbReference>
<dbReference type="EMBL" id="AYYX01000023">
    <property type="protein sequence ID" value="KRM88724.1"/>
    <property type="molecule type" value="Genomic_DNA"/>
</dbReference>
<evidence type="ECO:0000313" key="6">
    <source>
        <dbReference type="Proteomes" id="UP000051576"/>
    </source>
</evidence>
<keyword evidence="6" id="KW-1185">Reference proteome</keyword>
<dbReference type="Pfam" id="PF13193">
    <property type="entry name" value="AMP-binding_C"/>
    <property type="match status" value="1"/>
</dbReference>
<dbReference type="InterPro" id="IPR045851">
    <property type="entry name" value="AMP-bd_C_sf"/>
</dbReference>
<feature type="domain" description="AMP-dependent synthetase/ligase" evidence="3">
    <location>
        <begin position="14"/>
        <end position="366"/>
    </location>
</feature>
<evidence type="ECO:0000259" key="4">
    <source>
        <dbReference type="Pfam" id="PF13193"/>
    </source>
</evidence>
<organism evidence="5 6">
    <name type="scientific">Liquorilactobacillus vini DSM 20605</name>
    <dbReference type="NCBI Taxonomy" id="1133569"/>
    <lineage>
        <taxon>Bacteria</taxon>
        <taxon>Bacillati</taxon>
        <taxon>Bacillota</taxon>
        <taxon>Bacilli</taxon>
        <taxon>Lactobacillales</taxon>
        <taxon>Lactobacillaceae</taxon>
        <taxon>Liquorilactobacillus</taxon>
    </lineage>
</organism>
<proteinExistence type="inferred from homology"/>
<keyword evidence="2 5" id="KW-0436">Ligase</keyword>
<gene>
    <name evidence="5" type="ORF">FD21_GL000864</name>
</gene>
<dbReference type="STRING" id="1133569.FD21_GL000864"/>
<comment type="similarity">
    <text evidence="1">Belongs to the ATP-dependent AMP-binding enzyme family.</text>
</comment>
<dbReference type="InterPro" id="IPR042099">
    <property type="entry name" value="ANL_N_sf"/>
</dbReference>
<accession>A0A0R2CFF1</accession>
<dbReference type="InterPro" id="IPR025110">
    <property type="entry name" value="AMP-bd_C"/>
</dbReference>
<dbReference type="eggNOG" id="COG0318">
    <property type="taxonomic scope" value="Bacteria"/>
</dbReference>
<feature type="domain" description="AMP-binding enzyme C-terminal" evidence="4">
    <location>
        <begin position="415"/>
        <end position="492"/>
    </location>
</feature>
<dbReference type="PANTHER" id="PTHR43201">
    <property type="entry name" value="ACYL-COA SYNTHETASE"/>
    <property type="match status" value="1"/>
</dbReference>
<dbReference type="PROSITE" id="PS00455">
    <property type="entry name" value="AMP_BINDING"/>
    <property type="match status" value="1"/>
</dbReference>
<dbReference type="InterPro" id="IPR020845">
    <property type="entry name" value="AMP-binding_CS"/>
</dbReference>
<dbReference type="InterPro" id="IPR000873">
    <property type="entry name" value="AMP-dep_synth/lig_dom"/>
</dbReference>
<evidence type="ECO:0000256" key="1">
    <source>
        <dbReference type="ARBA" id="ARBA00006432"/>
    </source>
</evidence>
<dbReference type="Proteomes" id="UP000051576">
    <property type="component" value="Unassembled WGS sequence"/>
</dbReference>